<dbReference type="Proteomes" id="UP000199494">
    <property type="component" value="Unassembled WGS sequence"/>
</dbReference>
<dbReference type="STRING" id="530584.SAMN05421630_110278"/>
<reference evidence="1 2" key="1">
    <citation type="submission" date="2016-10" db="EMBL/GenBank/DDBJ databases">
        <authorList>
            <person name="de Groot N.N."/>
        </authorList>
    </citation>
    <scope>NUCLEOTIDE SEQUENCE [LARGE SCALE GENOMIC DNA]</scope>
    <source>
        <strain evidence="1 2">CGMCC 4.5506</strain>
    </source>
</reference>
<dbReference type="AlphaFoldDB" id="A0A222VRZ5"/>
<evidence type="ECO:0000313" key="2">
    <source>
        <dbReference type="Proteomes" id="UP000199494"/>
    </source>
</evidence>
<dbReference type="KEGG" id="pmad:BAY61_18595"/>
<proteinExistence type="predicted"/>
<accession>A0A222VRZ5</accession>
<sequence>MPPKPRRIHVDGHELVVLTRAAYENLEGQRRRVGAQGARLHALRTELDQFAVFVDRLERAAAALPECSPGLCAACARAGGECARKTLITALAERPKKARGR</sequence>
<protein>
    <submittedName>
        <fullName evidence="1">Uncharacterized protein</fullName>
    </submittedName>
</protein>
<dbReference type="RefSeq" id="WP_091808934.1">
    <property type="nucleotide sequence ID" value="NZ_QGTN01000008.1"/>
</dbReference>
<evidence type="ECO:0000313" key="1">
    <source>
        <dbReference type="EMBL" id="SDD63140.1"/>
    </source>
</evidence>
<keyword evidence="2" id="KW-1185">Reference proteome</keyword>
<organism evidence="1 2">
    <name type="scientific">Prauserella marina</name>
    <dbReference type="NCBI Taxonomy" id="530584"/>
    <lineage>
        <taxon>Bacteria</taxon>
        <taxon>Bacillati</taxon>
        <taxon>Actinomycetota</taxon>
        <taxon>Actinomycetes</taxon>
        <taxon>Pseudonocardiales</taxon>
        <taxon>Pseudonocardiaceae</taxon>
        <taxon>Prauserella</taxon>
    </lineage>
</organism>
<gene>
    <name evidence="1" type="ORF">SAMN05421630_110278</name>
</gene>
<name>A0A222VRZ5_9PSEU</name>
<dbReference type="EMBL" id="FMZE01000010">
    <property type="protein sequence ID" value="SDD63140.1"/>
    <property type="molecule type" value="Genomic_DNA"/>
</dbReference>